<proteinExistence type="predicted"/>
<accession>A0A645BFL7</accession>
<evidence type="ECO:0000313" key="1">
    <source>
        <dbReference type="EMBL" id="MPM63421.1"/>
    </source>
</evidence>
<organism evidence="1">
    <name type="scientific">bioreactor metagenome</name>
    <dbReference type="NCBI Taxonomy" id="1076179"/>
    <lineage>
        <taxon>unclassified sequences</taxon>
        <taxon>metagenomes</taxon>
        <taxon>ecological metagenomes</taxon>
    </lineage>
</organism>
<gene>
    <name evidence="1" type="ORF">SDC9_110301</name>
</gene>
<comment type="caution">
    <text evidence="1">The sequence shown here is derived from an EMBL/GenBank/DDBJ whole genome shotgun (WGS) entry which is preliminary data.</text>
</comment>
<sequence length="109" mass="12503">MVQCVLNDRLEHQLQDLTVCNLRHVLNFVIKDVPVSDFLNGQIAFHMFKLFADRQIVFTFVEGNPKKAGKGACNVNYLIILLLFSKPDDRIECVIEKVWGDLGLKSFHL</sequence>
<dbReference type="EMBL" id="VSSQ01019406">
    <property type="protein sequence ID" value="MPM63421.1"/>
    <property type="molecule type" value="Genomic_DNA"/>
</dbReference>
<name>A0A645BFL7_9ZZZZ</name>
<dbReference type="AlphaFoldDB" id="A0A645BFL7"/>
<reference evidence="1" key="1">
    <citation type="submission" date="2019-08" db="EMBL/GenBank/DDBJ databases">
        <authorList>
            <person name="Kucharzyk K."/>
            <person name="Murdoch R.W."/>
            <person name="Higgins S."/>
            <person name="Loffler F."/>
        </authorList>
    </citation>
    <scope>NUCLEOTIDE SEQUENCE</scope>
</reference>
<protein>
    <submittedName>
        <fullName evidence="1">Uncharacterized protein</fullName>
    </submittedName>
</protein>